<accession>A0A6F8XX29</accession>
<name>A0A6F8XX29_9ACTN</name>
<dbReference type="AlphaFoldDB" id="A0A6F8XX29"/>
<keyword evidence="3" id="KW-1185">Reference proteome</keyword>
<evidence type="ECO:0000313" key="3">
    <source>
        <dbReference type="Proteomes" id="UP000502508"/>
    </source>
</evidence>
<evidence type="ECO:0000256" key="1">
    <source>
        <dbReference type="SAM" id="MobiDB-lite"/>
    </source>
</evidence>
<evidence type="ECO:0000313" key="2">
    <source>
        <dbReference type="EMBL" id="BCB78385.1"/>
    </source>
</evidence>
<reference evidence="2 3" key="1">
    <citation type="submission" date="2020-03" db="EMBL/GenBank/DDBJ databases">
        <title>Whole genome shotgun sequence of Phytohabitans flavus NBRC 107702.</title>
        <authorList>
            <person name="Komaki H."/>
            <person name="Tamura T."/>
        </authorList>
    </citation>
    <scope>NUCLEOTIDE SEQUENCE [LARGE SCALE GENOMIC DNA]</scope>
    <source>
        <strain evidence="2 3">NBRC 107702</strain>
    </source>
</reference>
<dbReference type="EMBL" id="AP022870">
    <property type="protein sequence ID" value="BCB78385.1"/>
    <property type="molecule type" value="Genomic_DNA"/>
</dbReference>
<dbReference type="KEGG" id="pfla:Pflav_047950"/>
<reference evidence="2 3" key="2">
    <citation type="submission" date="2020-03" db="EMBL/GenBank/DDBJ databases">
        <authorList>
            <person name="Ichikawa N."/>
            <person name="Kimura A."/>
            <person name="Kitahashi Y."/>
            <person name="Uohara A."/>
        </authorList>
    </citation>
    <scope>NUCLEOTIDE SEQUENCE [LARGE SCALE GENOMIC DNA]</scope>
    <source>
        <strain evidence="2 3">NBRC 107702</strain>
    </source>
</reference>
<dbReference type="Proteomes" id="UP000502508">
    <property type="component" value="Chromosome"/>
</dbReference>
<proteinExistence type="predicted"/>
<feature type="region of interest" description="Disordered" evidence="1">
    <location>
        <begin position="87"/>
        <end position="108"/>
    </location>
</feature>
<gene>
    <name evidence="2" type="ORF">Pflav_047950</name>
</gene>
<protein>
    <submittedName>
        <fullName evidence="2">Uncharacterized protein</fullName>
    </submittedName>
</protein>
<feature type="compositionally biased region" description="Gly residues" evidence="1">
    <location>
        <begin position="99"/>
        <end position="108"/>
    </location>
</feature>
<sequence length="108" mass="12000">MQAGKDLPGRDHIRVVLTERDLGALQGLVEHYPGTGEVAGVTQRTGILLRGSERRRLGHARHAAWQCRLRATRVLQRRRDVQLDQLTGEAKLSNAEQRAGGGKCGRQR</sequence>
<organism evidence="2 3">
    <name type="scientific">Phytohabitans flavus</name>
    <dbReference type="NCBI Taxonomy" id="1076124"/>
    <lineage>
        <taxon>Bacteria</taxon>
        <taxon>Bacillati</taxon>
        <taxon>Actinomycetota</taxon>
        <taxon>Actinomycetes</taxon>
        <taxon>Micromonosporales</taxon>
        <taxon>Micromonosporaceae</taxon>
    </lineage>
</organism>